<feature type="region of interest" description="Disordered" evidence="2">
    <location>
        <begin position="139"/>
        <end position="172"/>
    </location>
</feature>
<evidence type="ECO:0000313" key="4">
    <source>
        <dbReference type="Proteomes" id="UP000220006"/>
    </source>
</evidence>
<dbReference type="EMBL" id="NVLK01000043">
    <property type="protein sequence ID" value="PEC20396.1"/>
    <property type="molecule type" value="Genomic_DNA"/>
</dbReference>
<gene>
    <name evidence="3" type="ORF">COM96_19350</name>
</gene>
<proteinExistence type="predicted"/>
<evidence type="ECO:0000313" key="3">
    <source>
        <dbReference type="EMBL" id="PEC20396.1"/>
    </source>
</evidence>
<evidence type="ECO:0000256" key="2">
    <source>
        <dbReference type="SAM" id="MobiDB-lite"/>
    </source>
</evidence>
<protein>
    <submittedName>
        <fullName evidence="3">Uncharacterized protein</fullName>
    </submittedName>
</protein>
<comment type="caution">
    <text evidence="3">The sequence shown here is derived from an EMBL/GenBank/DDBJ whole genome shotgun (WGS) entry which is preliminary data.</text>
</comment>
<organism evidence="3 4">
    <name type="scientific">Bacillus cereus</name>
    <dbReference type="NCBI Taxonomy" id="1396"/>
    <lineage>
        <taxon>Bacteria</taxon>
        <taxon>Bacillati</taxon>
        <taxon>Bacillota</taxon>
        <taxon>Bacilli</taxon>
        <taxon>Bacillales</taxon>
        <taxon>Bacillaceae</taxon>
        <taxon>Bacillus</taxon>
        <taxon>Bacillus cereus group</taxon>
    </lineage>
</organism>
<name>A0A2A7HTT0_BACCE</name>
<keyword evidence="1" id="KW-0175">Coiled coil</keyword>
<sequence>MSSKDVWRWLLPKFDNEVLTQIYEFTKIPVNGVRKNKIKSFINKTNRNMLISKLLDTKNLPKLMSWSKTIKPNLLDGLSLVDKEVNEIVNIAEHSNAATVFAKLFFEEQEKKAVQLYALLKDEQSELLNLPNESITLNTESEDNKTITKQKPISNEKPKEDMTTSKKDQKKIQQLEQKVDNLKNELEKRDEIHKKKLDEMIEKNKNTHEKLTEKNRLYNELVKENEKMTEYTGGTGKWNKEKAQYEETIKVLQGKLNHLHAQQMKDKQLHEKQLQELSKEGSDNKATTEIAATLSQTNKTRILVIGKPLFTQRFQDERIEFNFVESDDVHNYPFAKDYEDYWILSYELNHQQQVLLNMNDSYSQIDKKKIKVCKDFNEVQELLNQYNGRRERVM</sequence>
<dbReference type="RefSeq" id="WP_097905123.1">
    <property type="nucleotide sequence ID" value="NZ_NVLK01000043.1"/>
</dbReference>
<dbReference type="Proteomes" id="UP000220006">
    <property type="component" value="Unassembled WGS sequence"/>
</dbReference>
<reference evidence="3 4" key="1">
    <citation type="submission" date="2017-09" db="EMBL/GenBank/DDBJ databases">
        <title>Large-scale bioinformatics analysis of Bacillus genomes uncovers conserved roles of natural products in bacterial physiology.</title>
        <authorList>
            <consortium name="Agbiome Team Llc"/>
            <person name="Bleich R.M."/>
            <person name="Grubbs K.J."/>
            <person name="Santa Maria K.C."/>
            <person name="Allen S.E."/>
            <person name="Farag S."/>
            <person name="Shank E.A."/>
            <person name="Bowers A."/>
        </authorList>
    </citation>
    <scope>NUCLEOTIDE SEQUENCE [LARGE SCALE GENOMIC DNA]</scope>
    <source>
        <strain evidence="3 4">AFS096845</strain>
    </source>
</reference>
<dbReference type="AlphaFoldDB" id="A0A2A7HTT0"/>
<accession>A0A2A7HTT0</accession>
<evidence type="ECO:0000256" key="1">
    <source>
        <dbReference type="SAM" id="Coils"/>
    </source>
</evidence>
<feature type="coiled-coil region" evidence="1">
    <location>
        <begin position="242"/>
        <end position="280"/>
    </location>
</feature>
<feature type="compositionally biased region" description="Basic and acidic residues" evidence="2">
    <location>
        <begin position="154"/>
        <end position="172"/>
    </location>
</feature>